<reference evidence="1 2" key="1">
    <citation type="submission" date="2024-04" db="EMBL/GenBank/DDBJ databases">
        <title>Phyllosticta paracitricarpa is synonymous to the EU quarantine fungus P. citricarpa based on phylogenomic analyses.</title>
        <authorList>
            <consortium name="Lawrence Berkeley National Laboratory"/>
            <person name="Van Ingen-Buijs V.A."/>
            <person name="Van Westerhoven A.C."/>
            <person name="Haridas S."/>
            <person name="Skiadas P."/>
            <person name="Martin F."/>
            <person name="Groenewald J.Z."/>
            <person name="Crous P.W."/>
            <person name="Seidl M.F."/>
        </authorList>
    </citation>
    <scope>NUCLEOTIDE SEQUENCE [LARGE SCALE GENOMIC DNA]</scope>
    <source>
        <strain evidence="1 2">CBS 123374</strain>
    </source>
</reference>
<name>A0ABR1YRN8_9PEZI</name>
<proteinExistence type="predicted"/>
<dbReference type="Proteomes" id="UP001492380">
    <property type="component" value="Unassembled WGS sequence"/>
</dbReference>
<accession>A0ABR1YRN8</accession>
<keyword evidence="2" id="KW-1185">Reference proteome</keyword>
<evidence type="ECO:0000313" key="1">
    <source>
        <dbReference type="EMBL" id="KAK8235966.1"/>
    </source>
</evidence>
<evidence type="ECO:0000313" key="2">
    <source>
        <dbReference type="Proteomes" id="UP001492380"/>
    </source>
</evidence>
<comment type="caution">
    <text evidence="1">The sequence shown here is derived from an EMBL/GenBank/DDBJ whole genome shotgun (WGS) entry which is preliminary data.</text>
</comment>
<sequence length="82" mass="9011">MAPDGRPGSPRWPSWLLTPAWAAIPADPPQIPTESIRLLMRPTDDDPSPKDEAVARATAALEGLHLLRENPLAHLDENELED</sequence>
<organism evidence="1 2">
    <name type="scientific">Phyllosticta capitalensis</name>
    <dbReference type="NCBI Taxonomy" id="121624"/>
    <lineage>
        <taxon>Eukaryota</taxon>
        <taxon>Fungi</taxon>
        <taxon>Dikarya</taxon>
        <taxon>Ascomycota</taxon>
        <taxon>Pezizomycotina</taxon>
        <taxon>Dothideomycetes</taxon>
        <taxon>Dothideomycetes incertae sedis</taxon>
        <taxon>Botryosphaeriales</taxon>
        <taxon>Phyllostictaceae</taxon>
        <taxon>Phyllosticta</taxon>
    </lineage>
</organism>
<dbReference type="EMBL" id="JBBWRZ010000005">
    <property type="protein sequence ID" value="KAK8235966.1"/>
    <property type="molecule type" value="Genomic_DNA"/>
</dbReference>
<gene>
    <name evidence="1" type="ORF">HDK90DRAFT_511071</name>
</gene>
<protein>
    <submittedName>
        <fullName evidence="1">Uncharacterized protein</fullName>
    </submittedName>
</protein>